<dbReference type="GO" id="GO:0005525">
    <property type="term" value="F:GTP binding"/>
    <property type="evidence" value="ECO:0007669"/>
    <property type="project" value="InterPro"/>
</dbReference>
<organism evidence="2 3">
    <name type="scientific">Trichomonas vaginalis (strain ATCC PRA-98 / G3)</name>
    <dbReference type="NCBI Taxonomy" id="412133"/>
    <lineage>
        <taxon>Eukaryota</taxon>
        <taxon>Metamonada</taxon>
        <taxon>Parabasalia</taxon>
        <taxon>Trichomonadida</taxon>
        <taxon>Trichomonadidae</taxon>
        <taxon>Trichomonas</taxon>
    </lineage>
</organism>
<reference evidence="2" key="2">
    <citation type="journal article" date="2007" name="Science">
        <title>Draft genome sequence of the sexually transmitted pathogen Trichomonas vaginalis.</title>
        <authorList>
            <person name="Carlton J.M."/>
            <person name="Hirt R.P."/>
            <person name="Silva J.C."/>
            <person name="Delcher A.L."/>
            <person name="Schatz M."/>
            <person name="Zhao Q."/>
            <person name="Wortman J.R."/>
            <person name="Bidwell S.L."/>
            <person name="Alsmark U.C.M."/>
            <person name="Besteiro S."/>
            <person name="Sicheritz-Ponten T."/>
            <person name="Noel C.J."/>
            <person name="Dacks J.B."/>
            <person name="Foster P.G."/>
            <person name="Simillion C."/>
            <person name="Van de Peer Y."/>
            <person name="Miranda-Saavedra D."/>
            <person name="Barton G.J."/>
            <person name="Westrop G.D."/>
            <person name="Mueller S."/>
            <person name="Dessi D."/>
            <person name="Fiori P.L."/>
            <person name="Ren Q."/>
            <person name="Paulsen I."/>
            <person name="Zhang H."/>
            <person name="Bastida-Corcuera F.D."/>
            <person name="Simoes-Barbosa A."/>
            <person name="Brown M.T."/>
            <person name="Hayes R.D."/>
            <person name="Mukherjee M."/>
            <person name="Okumura C.Y."/>
            <person name="Schneider R."/>
            <person name="Smith A.J."/>
            <person name="Vanacova S."/>
            <person name="Villalvazo M."/>
            <person name="Haas B.J."/>
            <person name="Pertea M."/>
            <person name="Feldblyum T.V."/>
            <person name="Utterback T.R."/>
            <person name="Shu C.L."/>
            <person name="Osoegawa K."/>
            <person name="de Jong P.J."/>
            <person name="Hrdy I."/>
            <person name="Horvathova L."/>
            <person name="Zubacova Z."/>
            <person name="Dolezal P."/>
            <person name="Malik S.B."/>
            <person name="Logsdon J.M. Jr."/>
            <person name="Henze K."/>
            <person name="Gupta A."/>
            <person name="Wang C.C."/>
            <person name="Dunne R.L."/>
            <person name="Upcroft J.A."/>
            <person name="Upcroft P."/>
            <person name="White O."/>
            <person name="Salzberg S.L."/>
            <person name="Tang P."/>
            <person name="Chiu C.-H."/>
            <person name="Lee Y.-S."/>
            <person name="Embley T.M."/>
            <person name="Coombs G.H."/>
            <person name="Mottram J.C."/>
            <person name="Tachezy J."/>
            <person name="Fraser-Liggett C.M."/>
            <person name="Johnson P.J."/>
        </authorList>
    </citation>
    <scope>NUCLEOTIDE SEQUENCE [LARGE SCALE GENOMIC DNA]</scope>
    <source>
        <strain evidence="2">G3</strain>
    </source>
</reference>
<gene>
    <name evidence="2" type="ORF">TVAG_429920</name>
</gene>
<dbReference type="NCBIfam" id="TIGR00231">
    <property type="entry name" value="small_GTP"/>
    <property type="match status" value="1"/>
</dbReference>
<dbReference type="Proteomes" id="UP000001542">
    <property type="component" value="Unassembled WGS sequence"/>
</dbReference>
<dbReference type="SMART" id="SM00175">
    <property type="entry name" value="RAB"/>
    <property type="match status" value="1"/>
</dbReference>
<dbReference type="GO" id="GO:0012505">
    <property type="term" value="C:endomembrane system"/>
    <property type="evidence" value="ECO:0000318"/>
    <property type="project" value="GO_Central"/>
</dbReference>
<protein>
    <submittedName>
        <fullName evidence="2">Ras family protein</fullName>
    </submittedName>
</protein>
<dbReference type="GO" id="GO:0003924">
    <property type="term" value="F:GTPase activity"/>
    <property type="evidence" value="ECO:0000318"/>
    <property type="project" value="GO_Central"/>
</dbReference>
<dbReference type="InParanoid" id="A2EI68"/>
<dbReference type="SMART" id="SM00174">
    <property type="entry name" value="RHO"/>
    <property type="match status" value="1"/>
</dbReference>
<dbReference type="RefSeq" id="XP_001319851.1">
    <property type="nucleotide sequence ID" value="XM_001319816.1"/>
</dbReference>
<sequence>MSAAKRKEDLPEYKVVMLGDSNVGKTSIIHRFIEKSFDHDYEPTVGASFLTKVMKVDTDKLVLNIWDTAGQERYKSLISTYARNAHAAILVYDVMNPDTFTNVEKWRDELLKYTKNDILLYLVANKIDLGFVVQNSEGLKWAKDNKCIFHQTSAFSGQGVNDLFSLVAGHLHAVNPHMEQSSIPDLVLKEKNKDESKSHCC</sequence>
<dbReference type="GO" id="GO:0006886">
    <property type="term" value="P:intracellular protein transport"/>
    <property type="evidence" value="ECO:0000318"/>
    <property type="project" value="GO_Central"/>
</dbReference>
<evidence type="ECO:0000256" key="1">
    <source>
        <dbReference type="ARBA" id="ARBA00022741"/>
    </source>
</evidence>
<dbReference type="PRINTS" id="PR00449">
    <property type="entry name" value="RASTRNSFRMNG"/>
</dbReference>
<dbReference type="InterPro" id="IPR005225">
    <property type="entry name" value="Small_GTP-bd"/>
</dbReference>
<dbReference type="OMA" id="FMHESIS"/>
<dbReference type="PANTHER" id="PTHR47978">
    <property type="match status" value="1"/>
</dbReference>
<dbReference type="PROSITE" id="PS51417">
    <property type="entry name" value="ARF"/>
    <property type="match status" value="1"/>
</dbReference>
<proteinExistence type="predicted"/>
<dbReference type="AlphaFoldDB" id="A2EI68"/>
<dbReference type="SMR" id="A2EI68"/>
<dbReference type="InterPro" id="IPR001806">
    <property type="entry name" value="Small_GTPase"/>
</dbReference>
<dbReference type="Pfam" id="PF00071">
    <property type="entry name" value="Ras"/>
    <property type="match status" value="1"/>
</dbReference>
<dbReference type="SMART" id="SM00176">
    <property type="entry name" value="RAN"/>
    <property type="match status" value="1"/>
</dbReference>
<dbReference type="KEGG" id="tva:4765521"/>
<dbReference type="Gene3D" id="3.40.50.300">
    <property type="entry name" value="P-loop containing nucleotide triphosphate hydrolases"/>
    <property type="match status" value="1"/>
</dbReference>
<dbReference type="PROSITE" id="PS51420">
    <property type="entry name" value="RHO"/>
    <property type="match status" value="1"/>
</dbReference>
<dbReference type="SMART" id="SM00173">
    <property type="entry name" value="RAS"/>
    <property type="match status" value="1"/>
</dbReference>
<dbReference type="STRING" id="5722.A2EI68"/>
<dbReference type="SUPFAM" id="SSF52540">
    <property type="entry name" value="P-loop containing nucleoside triphosphate hydrolases"/>
    <property type="match status" value="1"/>
</dbReference>
<keyword evidence="3" id="KW-1185">Reference proteome</keyword>
<reference evidence="2" key="1">
    <citation type="submission" date="2006-10" db="EMBL/GenBank/DDBJ databases">
        <authorList>
            <person name="Amadeo P."/>
            <person name="Zhao Q."/>
            <person name="Wortman J."/>
            <person name="Fraser-Liggett C."/>
            <person name="Carlton J."/>
        </authorList>
    </citation>
    <scope>NUCLEOTIDE SEQUENCE</scope>
    <source>
        <strain evidence="2">G3</strain>
    </source>
</reference>
<evidence type="ECO:0000313" key="3">
    <source>
        <dbReference type="Proteomes" id="UP000001542"/>
    </source>
</evidence>
<dbReference type="CDD" id="cd00154">
    <property type="entry name" value="Rab"/>
    <property type="match status" value="1"/>
</dbReference>
<dbReference type="EMBL" id="DS113395">
    <property type="protein sequence ID" value="EAY07628.1"/>
    <property type="molecule type" value="Genomic_DNA"/>
</dbReference>
<dbReference type="FunFam" id="3.40.50.300:FF:001773">
    <property type="entry name" value="Small GTP-binding protein, putative"/>
    <property type="match status" value="1"/>
</dbReference>
<dbReference type="PROSITE" id="PS51419">
    <property type="entry name" value="RAB"/>
    <property type="match status" value="1"/>
</dbReference>
<dbReference type="VEuPathDB" id="TrichDB:TVAGG3_0858850"/>
<accession>A2EI68</accession>
<dbReference type="PROSITE" id="PS51421">
    <property type="entry name" value="RAS"/>
    <property type="match status" value="1"/>
</dbReference>
<dbReference type="eggNOG" id="KOG0094">
    <property type="taxonomic scope" value="Eukaryota"/>
</dbReference>
<name>A2EI68_TRIV3</name>
<dbReference type="InterPro" id="IPR027417">
    <property type="entry name" value="P-loop_NTPase"/>
</dbReference>
<evidence type="ECO:0000313" key="2">
    <source>
        <dbReference type="EMBL" id="EAY07628.1"/>
    </source>
</evidence>
<dbReference type="OrthoDB" id="63533at2759"/>
<keyword evidence="1" id="KW-0547">Nucleotide-binding</keyword>
<dbReference type="VEuPathDB" id="TrichDB:TVAG_429920"/>